<accession>A0ABS2WP09</accession>
<dbReference type="EMBL" id="JAFHKK010000002">
    <property type="protein sequence ID" value="MBN2963416.1"/>
    <property type="molecule type" value="Genomic_DNA"/>
</dbReference>
<reference evidence="10" key="2">
    <citation type="submission" date="2021-02" db="EMBL/GenBank/DDBJ databases">
        <authorList>
            <person name="Merkel A.Y."/>
        </authorList>
    </citation>
    <scope>NUCLEOTIDE SEQUENCE</scope>
    <source>
        <strain evidence="10">T05b</strain>
    </source>
</reference>
<evidence type="ECO:0000256" key="6">
    <source>
        <dbReference type="ARBA" id="ARBA00050038"/>
    </source>
</evidence>
<proteinExistence type="inferred from homology"/>
<dbReference type="InterPro" id="IPR001328">
    <property type="entry name" value="Pept_tRNA_hydro"/>
</dbReference>
<name>A0ABS2WP09_9BACT</name>
<dbReference type="Pfam" id="PF01195">
    <property type="entry name" value="Pept_tRNA_hydro"/>
    <property type="match status" value="1"/>
</dbReference>
<evidence type="ECO:0000256" key="8">
    <source>
        <dbReference type="RuleBase" id="RU000673"/>
    </source>
</evidence>
<evidence type="ECO:0000256" key="9">
    <source>
        <dbReference type="RuleBase" id="RU004320"/>
    </source>
</evidence>
<dbReference type="PANTHER" id="PTHR17224">
    <property type="entry name" value="PEPTIDYL-TRNA HYDROLASE"/>
    <property type="match status" value="1"/>
</dbReference>
<evidence type="ECO:0000256" key="3">
    <source>
        <dbReference type="ARBA" id="ARBA00022801"/>
    </source>
</evidence>
<dbReference type="HAMAP" id="MF_00083">
    <property type="entry name" value="Pept_tRNA_hydro_bact"/>
    <property type="match status" value="1"/>
</dbReference>
<dbReference type="CDD" id="cd00462">
    <property type="entry name" value="PTH"/>
    <property type="match status" value="1"/>
</dbReference>
<keyword evidence="3 7" id="KW-0378">Hydrolase</keyword>
<feature type="site" description="Discriminates between blocked and unblocked aminoacyl-tRNA" evidence="7">
    <location>
        <position position="9"/>
    </location>
</feature>
<keyword evidence="4 7" id="KW-0694">RNA-binding</keyword>
<evidence type="ECO:0000256" key="2">
    <source>
        <dbReference type="ARBA" id="ARBA00022555"/>
    </source>
</evidence>
<organism evidence="10 11">
    <name type="scientific">Sulfurospirillum tamanense</name>
    <dbReference type="NCBI Taxonomy" id="2813362"/>
    <lineage>
        <taxon>Bacteria</taxon>
        <taxon>Pseudomonadati</taxon>
        <taxon>Campylobacterota</taxon>
        <taxon>Epsilonproteobacteria</taxon>
        <taxon>Campylobacterales</taxon>
        <taxon>Sulfurospirillaceae</taxon>
        <taxon>Sulfurospirillum</taxon>
    </lineage>
</organism>
<feature type="active site" description="Proton acceptor" evidence="7">
    <location>
        <position position="19"/>
    </location>
</feature>
<evidence type="ECO:0000256" key="1">
    <source>
        <dbReference type="ARBA" id="ARBA00013260"/>
    </source>
</evidence>
<dbReference type="EC" id="3.1.1.29" evidence="1 7"/>
<evidence type="ECO:0000256" key="5">
    <source>
        <dbReference type="ARBA" id="ARBA00038063"/>
    </source>
</evidence>
<dbReference type="Proteomes" id="UP000703590">
    <property type="component" value="Unassembled WGS sequence"/>
</dbReference>
<comment type="caution">
    <text evidence="10">The sequence shown here is derived from an EMBL/GenBank/DDBJ whole genome shotgun (WGS) entry which is preliminary data.</text>
</comment>
<feature type="binding site" evidence="7">
    <location>
        <position position="14"/>
    </location>
    <ligand>
        <name>tRNA</name>
        <dbReference type="ChEBI" id="CHEBI:17843"/>
    </ligand>
</feature>
<reference evidence="10" key="1">
    <citation type="submission" date="2021-02" db="EMBL/GenBank/DDBJ databases">
        <title>Sulfurospirillum tamanensis sp. nov.</title>
        <authorList>
            <person name="Frolova A."/>
            <person name="Merkel A."/>
            <person name="Slobodkin A."/>
        </authorList>
    </citation>
    <scope>NUCLEOTIDE SEQUENCE</scope>
    <source>
        <strain evidence="10">T05b</strain>
    </source>
</reference>
<sequence>MTLIVGLGNPTQTYANTRHNIGFMVIDALVGDHAVTSVSKPQFKGELFKSSQTLFLKPHTYMNLSGESVRAVCDYFKPDLVVVIHDDLDLDLGVVRFKTGGGHGGHNGLKSIDQHIGSAYFRMRLGIGKPAQKSAVVSYVLQGFKAEELPCLKQVISHGASAMVALQKSSPEEVTAAFTCKKGVCAP</sequence>
<protein>
    <recommendedName>
        <fullName evidence="6 7">Peptidyl-tRNA hydrolase</fullName>
        <shortName evidence="7">Pth</shortName>
        <ecNumber evidence="1 7">3.1.1.29</ecNumber>
    </recommendedName>
</protein>
<feature type="binding site" evidence="7">
    <location>
        <position position="63"/>
    </location>
    <ligand>
        <name>tRNA</name>
        <dbReference type="ChEBI" id="CHEBI:17843"/>
    </ligand>
</feature>
<comment type="subcellular location">
    <subcellularLocation>
        <location evidence="7">Cytoplasm</location>
    </subcellularLocation>
</comment>
<comment type="function">
    <text evidence="7">Hydrolyzes ribosome-free peptidyl-tRNAs (with 1 or more amino acids incorporated), which drop off the ribosome during protein synthesis, or as a result of ribosome stalling.</text>
</comment>
<comment type="subunit">
    <text evidence="7">Monomer.</text>
</comment>
<dbReference type="RefSeq" id="WP_205457856.1">
    <property type="nucleotide sequence ID" value="NZ_JAFHKK010000002.1"/>
</dbReference>
<comment type="function">
    <text evidence="7">Catalyzes the release of premature peptidyl moieties from peptidyl-tRNA molecules trapped in stalled 50S ribosomal subunits, and thus maintains levels of free tRNAs and 50S ribosomes.</text>
</comment>
<feature type="binding site" evidence="7">
    <location>
        <position position="61"/>
    </location>
    <ligand>
        <name>tRNA</name>
        <dbReference type="ChEBI" id="CHEBI:17843"/>
    </ligand>
</feature>
<dbReference type="NCBIfam" id="TIGR00447">
    <property type="entry name" value="pth"/>
    <property type="match status" value="1"/>
</dbReference>
<evidence type="ECO:0000313" key="10">
    <source>
        <dbReference type="EMBL" id="MBN2963416.1"/>
    </source>
</evidence>
<feature type="site" description="Stabilizes the basic form of H active site to accept a proton" evidence="7">
    <location>
        <position position="86"/>
    </location>
</feature>
<dbReference type="PROSITE" id="PS01196">
    <property type="entry name" value="PEPT_TRNA_HYDROL_2"/>
    <property type="match status" value="1"/>
</dbReference>
<comment type="catalytic activity">
    <reaction evidence="7 8">
        <text>an N-acyl-L-alpha-aminoacyl-tRNA + H2O = an N-acyl-L-amino acid + a tRNA + H(+)</text>
        <dbReference type="Rhea" id="RHEA:54448"/>
        <dbReference type="Rhea" id="RHEA-COMP:10123"/>
        <dbReference type="Rhea" id="RHEA-COMP:13883"/>
        <dbReference type="ChEBI" id="CHEBI:15377"/>
        <dbReference type="ChEBI" id="CHEBI:15378"/>
        <dbReference type="ChEBI" id="CHEBI:59874"/>
        <dbReference type="ChEBI" id="CHEBI:78442"/>
        <dbReference type="ChEBI" id="CHEBI:138191"/>
        <dbReference type="EC" id="3.1.1.29"/>
    </reaction>
</comment>
<dbReference type="SUPFAM" id="SSF53178">
    <property type="entry name" value="Peptidyl-tRNA hydrolase-like"/>
    <property type="match status" value="1"/>
</dbReference>
<dbReference type="Gene3D" id="3.40.50.1470">
    <property type="entry name" value="Peptidyl-tRNA hydrolase"/>
    <property type="match status" value="1"/>
</dbReference>
<dbReference type="InterPro" id="IPR036416">
    <property type="entry name" value="Pept_tRNA_hydro_sf"/>
</dbReference>
<evidence type="ECO:0000313" key="11">
    <source>
        <dbReference type="Proteomes" id="UP000703590"/>
    </source>
</evidence>
<keyword evidence="7" id="KW-0963">Cytoplasm</keyword>
<dbReference type="PROSITE" id="PS01195">
    <property type="entry name" value="PEPT_TRNA_HYDROL_1"/>
    <property type="match status" value="1"/>
</dbReference>
<gene>
    <name evidence="7" type="primary">pth</name>
    <name evidence="10" type="ORF">JWV37_01355</name>
</gene>
<dbReference type="PANTHER" id="PTHR17224:SF1">
    <property type="entry name" value="PEPTIDYL-TRNA HYDROLASE"/>
    <property type="match status" value="1"/>
</dbReference>
<evidence type="ECO:0000256" key="7">
    <source>
        <dbReference type="HAMAP-Rule" id="MF_00083"/>
    </source>
</evidence>
<evidence type="ECO:0000256" key="4">
    <source>
        <dbReference type="ARBA" id="ARBA00022884"/>
    </source>
</evidence>
<feature type="binding site" evidence="7">
    <location>
        <position position="107"/>
    </location>
    <ligand>
        <name>tRNA</name>
        <dbReference type="ChEBI" id="CHEBI:17843"/>
    </ligand>
</feature>
<keyword evidence="2 7" id="KW-0820">tRNA-binding</keyword>
<dbReference type="GO" id="GO:0004045">
    <property type="term" value="F:peptidyl-tRNA hydrolase activity"/>
    <property type="evidence" value="ECO:0007669"/>
    <property type="project" value="UniProtKB-EC"/>
</dbReference>
<comment type="similarity">
    <text evidence="5 7 9">Belongs to the PTH family.</text>
</comment>
<keyword evidence="11" id="KW-1185">Reference proteome</keyword>
<dbReference type="InterPro" id="IPR018171">
    <property type="entry name" value="Pept_tRNA_hydro_CS"/>
</dbReference>